<evidence type="ECO:0000313" key="9">
    <source>
        <dbReference type="EMBL" id="GMN74389.1"/>
    </source>
</evidence>
<dbReference type="EMBL" id="BTGU01013461">
    <property type="protein sequence ID" value="GMN74389.1"/>
    <property type="molecule type" value="Genomic_DNA"/>
</dbReference>
<dbReference type="PANTHER" id="PTHR48005:SF44">
    <property type="entry name" value="MDIS1-INTERACTING RECEPTOR LIKE KINASE 2-LIKE ISOFORM X1"/>
    <property type="match status" value="1"/>
</dbReference>
<evidence type="ECO:0000313" key="10">
    <source>
        <dbReference type="Proteomes" id="UP001187192"/>
    </source>
</evidence>
<evidence type="ECO:0000256" key="8">
    <source>
        <dbReference type="ARBA" id="ARBA00048679"/>
    </source>
</evidence>
<evidence type="ECO:0000256" key="3">
    <source>
        <dbReference type="ARBA" id="ARBA00022679"/>
    </source>
</evidence>
<dbReference type="Gene3D" id="1.10.510.10">
    <property type="entry name" value="Transferase(Phosphotransferase) domain 1"/>
    <property type="match status" value="1"/>
</dbReference>
<dbReference type="GO" id="GO:0005524">
    <property type="term" value="F:ATP binding"/>
    <property type="evidence" value="ECO:0007669"/>
    <property type="project" value="UniProtKB-KW"/>
</dbReference>
<proteinExistence type="predicted"/>
<dbReference type="GO" id="GO:0004674">
    <property type="term" value="F:protein serine/threonine kinase activity"/>
    <property type="evidence" value="ECO:0007669"/>
    <property type="project" value="UniProtKB-KW"/>
</dbReference>
<keyword evidence="4" id="KW-0547">Nucleotide-binding</keyword>
<evidence type="ECO:0000256" key="1">
    <source>
        <dbReference type="ARBA" id="ARBA00012513"/>
    </source>
</evidence>
<dbReference type="InterPro" id="IPR051420">
    <property type="entry name" value="Ser_Thr_Kinases_DiverseReg"/>
</dbReference>
<evidence type="ECO:0000256" key="6">
    <source>
        <dbReference type="ARBA" id="ARBA00022840"/>
    </source>
</evidence>
<comment type="catalytic activity">
    <reaction evidence="8">
        <text>L-seryl-[protein] + ATP = O-phospho-L-seryl-[protein] + ADP + H(+)</text>
        <dbReference type="Rhea" id="RHEA:17989"/>
        <dbReference type="Rhea" id="RHEA-COMP:9863"/>
        <dbReference type="Rhea" id="RHEA-COMP:11604"/>
        <dbReference type="ChEBI" id="CHEBI:15378"/>
        <dbReference type="ChEBI" id="CHEBI:29999"/>
        <dbReference type="ChEBI" id="CHEBI:30616"/>
        <dbReference type="ChEBI" id="CHEBI:83421"/>
        <dbReference type="ChEBI" id="CHEBI:456216"/>
        <dbReference type="EC" id="2.7.11.1"/>
    </reaction>
</comment>
<evidence type="ECO:0000256" key="2">
    <source>
        <dbReference type="ARBA" id="ARBA00022527"/>
    </source>
</evidence>
<name>A0AA88JH31_FICCA</name>
<dbReference type="AlphaFoldDB" id="A0AA88JH31"/>
<dbReference type="InterPro" id="IPR011009">
    <property type="entry name" value="Kinase-like_dom_sf"/>
</dbReference>
<keyword evidence="6" id="KW-0067">ATP-binding</keyword>
<organism evidence="9 10">
    <name type="scientific">Ficus carica</name>
    <name type="common">Common fig</name>
    <dbReference type="NCBI Taxonomy" id="3494"/>
    <lineage>
        <taxon>Eukaryota</taxon>
        <taxon>Viridiplantae</taxon>
        <taxon>Streptophyta</taxon>
        <taxon>Embryophyta</taxon>
        <taxon>Tracheophyta</taxon>
        <taxon>Spermatophyta</taxon>
        <taxon>Magnoliopsida</taxon>
        <taxon>eudicotyledons</taxon>
        <taxon>Gunneridae</taxon>
        <taxon>Pentapetalae</taxon>
        <taxon>rosids</taxon>
        <taxon>fabids</taxon>
        <taxon>Rosales</taxon>
        <taxon>Moraceae</taxon>
        <taxon>Ficeae</taxon>
        <taxon>Ficus</taxon>
    </lineage>
</organism>
<reference evidence="9" key="1">
    <citation type="submission" date="2023-07" db="EMBL/GenBank/DDBJ databases">
        <title>draft genome sequence of fig (Ficus carica).</title>
        <authorList>
            <person name="Takahashi T."/>
            <person name="Nishimura K."/>
        </authorList>
    </citation>
    <scope>NUCLEOTIDE SEQUENCE</scope>
</reference>
<keyword evidence="10" id="KW-1185">Reference proteome</keyword>
<dbReference type="Proteomes" id="UP001187192">
    <property type="component" value="Unassembled WGS sequence"/>
</dbReference>
<evidence type="ECO:0000256" key="4">
    <source>
        <dbReference type="ARBA" id="ARBA00022741"/>
    </source>
</evidence>
<evidence type="ECO:0000256" key="5">
    <source>
        <dbReference type="ARBA" id="ARBA00022777"/>
    </source>
</evidence>
<dbReference type="EC" id="2.7.11.1" evidence="1"/>
<comment type="caution">
    <text evidence="9">The sequence shown here is derived from an EMBL/GenBank/DDBJ whole genome shotgun (WGS) entry which is preliminary data.</text>
</comment>
<evidence type="ECO:0000256" key="7">
    <source>
        <dbReference type="ARBA" id="ARBA00047899"/>
    </source>
</evidence>
<protein>
    <recommendedName>
        <fullName evidence="1">non-specific serine/threonine protein kinase</fullName>
        <ecNumber evidence="1">2.7.11.1</ecNumber>
    </recommendedName>
</protein>
<keyword evidence="5" id="KW-0418">Kinase</keyword>
<sequence length="122" mass="13317">MRVTDKCDAYSFGVVALEIMMGRHPGELLQSQLATSSTFSESRGDLFLKDVLDQRLSPPTGELAKAVVVVVSLAFACTSMNPRARPAMCFVAKQLSEPTLPFPSEPFDIITIGNLIRETALR</sequence>
<accession>A0AA88JH31</accession>
<dbReference type="PANTHER" id="PTHR48005">
    <property type="entry name" value="LEUCINE RICH REPEAT KINASE 2"/>
    <property type="match status" value="1"/>
</dbReference>
<keyword evidence="2" id="KW-0723">Serine/threonine-protein kinase</keyword>
<dbReference type="Gramene" id="FCD_00000443-RA">
    <property type="protein sequence ID" value="FCD_00000443-RA:cds"/>
    <property type="gene ID" value="FCD_00000443"/>
</dbReference>
<keyword evidence="3" id="KW-0808">Transferase</keyword>
<comment type="catalytic activity">
    <reaction evidence="7">
        <text>L-threonyl-[protein] + ATP = O-phospho-L-threonyl-[protein] + ADP + H(+)</text>
        <dbReference type="Rhea" id="RHEA:46608"/>
        <dbReference type="Rhea" id="RHEA-COMP:11060"/>
        <dbReference type="Rhea" id="RHEA-COMP:11605"/>
        <dbReference type="ChEBI" id="CHEBI:15378"/>
        <dbReference type="ChEBI" id="CHEBI:30013"/>
        <dbReference type="ChEBI" id="CHEBI:30616"/>
        <dbReference type="ChEBI" id="CHEBI:61977"/>
        <dbReference type="ChEBI" id="CHEBI:456216"/>
        <dbReference type="EC" id="2.7.11.1"/>
    </reaction>
</comment>
<gene>
    <name evidence="9" type="ORF">TIFTF001_053844</name>
</gene>
<dbReference type="SUPFAM" id="SSF56112">
    <property type="entry name" value="Protein kinase-like (PK-like)"/>
    <property type="match status" value="1"/>
</dbReference>